<dbReference type="GO" id="GO:0016020">
    <property type="term" value="C:membrane"/>
    <property type="evidence" value="ECO:0007669"/>
    <property type="project" value="UniProtKB-SubCell"/>
</dbReference>
<sequence>MQPQININNDWSHNWKAKIAVRITSIVLWSLTFFSMLFASLLISQVREDTEIEQAILMDQLSYLVIKVIQNDNLKLEKGFQAAASSILKHDDFSQIDIQFSGQHFIFGTPKHGDILIHRLLDDSFDLSVNASVTPIKVATRNRQITIFMVFSISLVLLGAFLGLIIDKYVRQPFQRLEFATQKFISGDKSTRVQITSKDEFGVLANFLNKMLDRINENEEKLKTEARERRNAASKVKEQRDSLQILTDKLTLARDEAFAASHAKSAFLANMSHELRTPLNAVIGYSELLIDEANDNGQTQQVKDLQQIRAAGKHLLKLINDVLDISKIEAGKMDLLLEVFDVTPLIEETVRMVVPLFIKHNNDFSYNLTDQHITMCSDSTRVKQILYNLLSNASKFSQDASIKLEVEVSGTEMIHFKITDTGIGIKQRKIDNLFNDFVQADDSTTREFGGTGLGLAICRRFSRLMGGDIVAVSKPGKGSTFIVSLPLRTELLSEETL</sequence>
<keyword evidence="13" id="KW-1133">Transmembrane helix</keyword>
<dbReference type="Gene3D" id="3.30.565.10">
    <property type="entry name" value="Histidine kinase-like ATPase, C-terminal domain"/>
    <property type="match status" value="1"/>
</dbReference>
<dbReference type="FunFam" id="1.10.287.130:FF:000038">
    <property type="entry name" value="Sensory transduction histidine kinase"/>
    <property type="match status" value="1"/>
</dbReference>
<comment type="subcellular location">
    <subcellularLocation>
        <location evidence="2">Membrane</location>
    </subcellularLocation>
</comment>
<dbReference type="SMART" id="SM00388">
    <property type="entry name" value="HisKA"/>
    <property type="match status" value="1"/>
</dbReference>
<keyword evidence="6" id="KW-0547">Nucleotide-binding</keyword>
<dbReference type="SMART" id="SM00387">
    <property type="entry name" value="HATPase_c"/>
    <property type="match status" value="1"/>
</dbReference>
<keyword evidence="5" id="KW-0808">Transferase</keyword>
<keyword evidence="12" id="KW-0175">Coiled coil</keyword>
<dbReference type="GO" id="GO:0000155">
    <property type="term" value="F:phosphorelay sensor kinase activity"/>
    <property type="evidence" value="ECO:0007669"/>
    <property type="project" value="InterPro"/>
</dbReference>
<comment type="catalytic activity">
    <reaction evidence="1">
        <text>ATP + protein L-histidine = ADP + protein N-phospho-L-histidine.</text>
        <dbReference type="EC" id="2.7.13.3"/>
    </reaction>
</comment>
<keyword evidence="4" id="KW-0597">Phosphoprotein</keyword>
<dbReference type="InterPro" id="IPR005467">
    <property type="entry name" value="His_kinase_dom"/>
</dbReference>
<dbReference type="SUPFAM" id="SSF47384">
    <property type="entry name" value="Homodimeric domain of signal transducing histidine kinase"/>
    <property type="match status" value="1"/>
</dbReference>
<dbReference type="CDD" id="cd16922">
    <property type="entry name" value="HATPase_EvgS-ArcB-TorS-like"/>
    <property type="match status" value="1"/>
</dbReference>
<keyword evidence="7" id="KW-0418">Kinase</keyword>
<feature type="coiled-coil region" evidence="12">
    <location>
        <begin position="205"/>
        <end position="256"/>
    </location>
</feature>
<evidence type="ECO:0000256" key="12">
    <source>
        <dbReference type="SAM" id="Coils"/>
    </source>
</evidence>
<dbReference type="SUPFAM" id="SSF55874">
    <property type="entry name" value="ATPase domain of HSP90 chaperone/DNA topoisomerase II/histidine kinase"/>
    <property type="match status" value="1"/>
</dbReference>
<dbReference type="PANTHER" id="PTHR43711">
    <property type="entry name" value="TWO-COMPONENT HISTIDINE KINASE"/>
    <property type="match status" value="1"/>
</dbReference>
<dbReference type="EC" id="2.7.13.3" evidence="3"/>
<dbReference type="InterPro" id="IPR004358">
    <property type="entry name" value="Sig_transdc_His_kin-like_C"/>
</dbReference>
<feature type="transmembrane region" description="Helical" evidence="13">
    <location>
        <begin position="145"/>
        <end position="166"/>
    </location>
</feature>
<feature type="domain" description="HAMP" evidence="15">
    <location>
        <begin position="168"/>
        <end position="220"/>
    </location>
</feature>
<dbReference type="PROSITE" id="PS50885">
    <property type="entry name" value="HAMP"/>
    <property type="match status" value="1"/>
</dbReference>
<evidence type="ECO:0000256" key="8">
    <source>
        <dbReference type="ARBA" id="ARBA00022840"/>
    </source>
</evidence>
<dbReference type="AlphaFoldDB" id="A0A3B0Y126"/>
<name>A0A3B0Y126_9ZZZZ</name>
<keyword evidence="8" id="KW-0067">ATP-binding</keyword>
<evidence type="ECO:0000256" key="3">
    <source>
        <dbReference type="ARBA" id="ARBA00012438"/>
    </source>
</evidence>
<evidence type="ECO:0000259" key="14">
    <source>
        <dbReference type="PROSITE" id="PS50109"/>
    </source>
</evidence>
<dbReference type="InterPro" id="IPR003594">
    <property type="entry name" value="HATPase_dom"/>
</dbReference>
<evidence type="ECO:0000256" key="7">
    <source>
        <dbReference type="ARBA" id="ARBA00022777"/>
    </source>
</evidence>
<feature type="domain" description="Histidine kinase" evidence="14">
    <location>
        <begin position="270"/>
        <end position="489"/>
    </location>
</feature>
<feature type="transmembrane region" description="Helical" evidence="13">
    <location>
        <begin position="19"/>
        <end position="43"/>
    </location>
</feature>
<evidence type="ECO:0000256" key="6">
    <source>
        <dbReference type="ARBA" id="ARBA00022741"/>
    </source>
</evidence>
<dbReference type="EMBL" id="UOFH01000406">
    <property type="protein sequence ID" value="VAW67799.1"/>
    <property type="molecule type" value="Genomic_DNA"/>
</dbReference>
<dbReference type="CDD" id="cd00082">
    <property type="entry name" value="HisKA"/>
    <property type="match status" value="1"/>
</dbReference>
<reference evidence="16" key="1">
    <citation type="submission" date="2018-06" db="EMBL/GenBank/DDBJ databases">
        <authorList>
            <person name="Zhirakovskaya E."/>
        </authorList>
    </citation>
    <scope>NUCLEOTIDE SEQUENCE</scope>
</reference>
<evidence type="ECO:0000259" key="15">
    <source>
        <dbReference type="PROSITE" id="PS50885"/>
    </source>
</evidence>
<protein>
    <recommendedName>
        <fullName evidence="3">histidine kinase</fullName>
        <ecNumber evidence="3">2.7.13.3</ecNumber>
    </recommendedName>
</protein>
<evidence type="ECO:0000256" key="10">
    <source>
        <dbReference type="ARBA" id="ARBA00023136"/>
    </source>
</evidence>
<accession>A0A3B0Y126</accession>
<organism evidence="16">
    <name type="scientific">hydrothermal vent metagenome</name>
    <dbReference type="NCBI Taxonomy" id="652676"/>
    <lineage>
        <taxon>unclassified sequences</taxon>
        <taxon>metagenomes</taxon>
        <taxon>ecological metagenomes</taxon>
    </lineage>
</organism>
<dbReference type="CDD" id="cd06225">
    <property type="entry name" value="HAMP"/>
    <property type="match status" value="1"/>
</dbReference>
<evidence type="ECO:0000256" key="4">
    <source>
        <dbReference type="ARBA" id="ARBA00022553"/>
    </source>
</evidence>
<evidence type="ECO:0000313" key="16">
    <source>
        <dbReference type="EMBL" id="VAW67799.1"/>
    </source>
</evidence>
<dbReference type="InterPro" id="IPR036890">
    <property type="entry name" value="HATPase_C_sf"/>
</dbReference>
<dbReference type="PROSITE" id="PS50109">
    <property type="entry name" value="HIS_KIN"/>
    <property type="match status" value="1"/>
</dbReference>
<evidence type="ECO:0000256" key="13">
    <source>
        <dbReference type="SAM" id="Phobius"/>
    </source>
</evidence>
<gene>
    <name evidence="16" type="ORF">MNBD_GAMMA08-2710</name>
</gene>
<dbReference type="InterPro" id="IPR050736">
    <property type="entry name" value="Sensor_HK_Regulatory"/>
</dbReference>
<dbReference type="Pfam" id="PF00512">
    <property type="entry name" value="HisKA"/>
    <property type="match status" value="1"/>
</dbReference>
<dbReference type="PANTHER" id="PTHR43711:SF26">
    <property type="entry name" value="SENSOR HISTIDINE KINASE RCSC"/>
    <property type="match status" value="1"/>
</dbReference>
<dbReference type="InterPro" id="IPR003660">
    <property type="entry name" value="HAMP_dom"/>
</dbReference>
<evidence type="ECO:0000256" key="11">
    <source>
        <dbReference type="ARBA" id="ARBA00023306"/>
    </source>
</evidence>
<dbReference type="Pfam" id="PF02518">
    <property type="entry name" value="HATPase_c"/>
    <property type="match status" value="1"/>
</dbReference>
<evidence type="ECO:0000256" key="1">
    <source>
        <dbReference type="ARBA" id="ARBA00000085"/>
    </source>
</evidence>
<evidence type="ECO:0000256" key="9">
    <source>
        <dbReference type="ARBA" id="ARBA00023012"/>
    </source>
</evidence>
<dbReference type="GO" id="GO:0005524">
    <property type="term" value="F:ATP binding"/>
    <property type="evidence" value="ECO:0007669"/>
    <property type="project" value="UniProtKB-KW"/>
</dbReference>
<dbReference type="InterPro" id="IPR036097">
    <property type="entry name" value="HisK_dim/P_sf"/>
</dbReference>
<keyword evidence="9" id="KW-0902">Two-component regulatory system</keyword>
<dbReference type="SUPFAM" id="SSF158472">
    <property type="entry name" value="HAMP domain-like"/>
    <property type="match status" value="1"/>
</dbReference>
<dbReference type="SMART" id="SM00304">
    <property type="entry name" value="HAMP"/>
    <property type="match status" value="1"/>
</dbReference>
<dbReference type="PRINTS" id="PR00344">
    <property type="entry name" value="BCTRLSENSOR"/>
</dbReference>
<evidence type="ECO:0000256" key="5">
    <source>
        <dbReference type="ARBA" id="ARBA00022679"/>
    </source>
</evidence>
<keyword evidence="10 13" id="KW-0472">Membrane</keyword>
<dbReference type="Gene3D" id="1.10.287.130">
    <property type="match status" value="1"/>
</dbReference>
<proteinExistence type="predicted"/>
<keyword evidence="13" id="KW-0812">Transmembrane</keyword>
<evidence type="ECO:0000256" key="2">
    <source>
        <dbReference type="ARBA" id="ARBA00004370"/>
    </source>
</evidence>
<dbReference type="InterPro" id="IPR003661">
    <property type="entry name" value="HisK_dim/P_dom"/>
</dbReference>
<keyword evidence="11" id="KW-0131">Cell cycle</keyword>
<dbReference type="Gene3D" id="6.10.340.10">
    <property type="match status" value="1"/>
</dbReference>
<dbReference type="FunFam" id="3.30.565.10:FF:000010">
    <property type="entry name" value="Sensor histidine kinase RcsC"/>
    <property type="match status" value="1"/>
</dbReference>